<keyword evidence="2" id="KW-1185">Reference proteome</keyword>
<dbReference type="Proteomes" id="UP001234202">
    <property type="component" value="Unassembled WGS sequence"/>
</dbReference>
<sequence>MGNVLSSKYTYQDTVLDLGSNGSLLGTIIDDKVKRFTAVPFAQPPVGPLRWRKTRPLDDDYVYCGGGDKQDGETPPPMNCQEFGAVCWQSQYTKVAAKKEGTLFSEDCLTLNIWMPAGDPPPEGWPVMLWFHGKSAVSIPCHMSHHAHYLRGALNCIFIAVGYRLSLFGFLASQELADEAATDGPDAAWGNYGLWDQWTAIMWLRTYGGRLGADLGNVSLAGRSAGAYSAHAQAAHAFFMTENDPAGSDPTLFRRLVMYSNAIPTNPKSLQDVQPQFDELVAACGISSSLSGKEKLAVLRDVDAKTLISKVMGMKAHTFRPVADGKFFPVDLFDRFMKGDFAREFEKRKLSILIGEVLNEETLYRQTNPPKDMDNLRSQIANYYPLPVTDKIIEAYIKNRIHESSALPDPDPNIDSVQKVFGDIVSDGQVRAPSRLLLQQLKDAGVPLSRVHRYLISWKPSFAREAIPDEMGIPHAADRPIWNYSVMHGPTEEEKTTMKTWIGDLSEFVHGQEMEYGTTSWQQHKELCADGRISIEQDHKWDYLLKVAHIMAGNGTIMAEKTL</sequence>
<accession>A0ACC2XA99</accession>
<comment type="caution">
    <text evidence="1">The sequence shown here is derived from an EMBL/GenBank/DDBJ whole genome shotgun (WGS) entry which is preliminary data.</text>
</comment>
<organism evidence="1 2">
    <name type="scientific">Naganishia onofrii</name>
    <dbReference type="NCBI Taxonomy" id="1851511"/>
    <lineage>
        <taxon>Eukaryota</taxon>
        <taxon>Fungi</taxon>
        <taxon>Dikarya</taxon>
        <taxon>Basidiomycota</taxon>
        <taxon>Agaricomycotina</taxon>
        <taxon>Tremellomycetes</taxon>
        <taxon>Filobasidiales</taxon>
        <taxon>Filobasidiaceae</taxon>
        <taxon>Naganishia</taxon>
    </lineage>
</organism>
<reference evidence="1" key="1">
    <citation type="submission" date="2023-04" db="EMBL/GenBank/DDBJ databases">
        <title>Draft Genome sequencing of Naganishia species isolated from polar environments using Oxford Nanopore Technology.</title>
        <authorList>
            <person name="Leo P."/>
            <person name="Venkateswaran K."/>
        </authorList>
    </citation>
    <scope>NUCLEOTIDE SEQUENCE</scope>
    <source>
        <strain evidence="1">DBVPG 5303</strain>
    </source>
</reference>
<protein>
    <submittedName>
        <fullName evidence="1">Uncharacterized protein</fullName>
    </submittedName>
</protein>
<evidence type="ECO:0000313" key="1">
    <source>
        <dbReference type="EMBL" id="KAJ9120315.1"/>
    </source>
</evidence>
<gene>
    <name evidence="1" type="ORF">QFC24_005269</name>
</gene>
<name>A0ACC2XA99_9TREE</name>
<evidence type="ECO:0000313" key="2">
    <source>
        <dbReference type="Proteomes" id="UP001234202"/>
    </source>
</evidence>
<proteinExistence type="predicted"/>
<dbReference type="EMBL" id="JASBWV010000021">
    <property type="protein sequence ID" value="KAJ9120315.1"/>
    <property type="molecule type" value="Genomic_DNA"/>
</dbReference>